<evidence type="ECO:0000313" key="1">
    <source>
        <dbReference type="EMBL" id="KAG7459243.1"/>
    </source>
</evidence>
<dbReference type="EMBL" id="JAGKHQ010001215">
    <property type="protein sequence ID" value="KAG7459243.1"/>
    <property type="molecule type" value="Genomic_DNA"/>
</dbReference>
<name>A0AAV6PGV8_SOLSE</name>
<dbReference type="Proteomes" id="UP000693946">
    <property type="component" value="Unassembled WGS sequence"/>
</dbReference>
<dbReference type="AlphaFoldDB" id="A0AAV6PGV8"/>
<comment type="caution">
    <text evidence="1">The sequence shown here is derived from an EMBL/GenBank/DDBJ whole genome shotgun (WGS) entry which is preliminary data.</text>
</comment>
<gene>
    <name evidence="1" type="ORF">JOB18_001309</name>
</gene>
<organism evidence="1 2">
    <name type="scientific">Solea senegalensis</name>
    <name type="common">Senegalese sole</name>
    <dbReference type="NCBI Taxonomy" id="28829"/>
    <lineage>
        <taxon>Eukaryota</taxon>
        <taxon>Metazoa</taxon>
        <taxon>Chordata</taxon>
        <taxon>Craniata</taxon>
        <taxon>Vertebrata</taxon>
        <taxon>Euteleostomi</taxon>
        <taxon>Actinopterygii</taxon>
        <taxon>Neopterygii</taxon>
        <taxon>Teleostei</taxon>
        <taxon>Neoteleostei</taxon>
        <taxon>Acanthomorphata</taxon>
        <taxon>Carangaria</taxon>
        <taxon>Pleuronectiformes</taxon>
        <taxon>Pleuronectoidei</taxon>
        <taxon>Soleidae</taxon>
        <taxon>Solea</taxon>
    </lineage>
</organism>
<accession>A0AAV6PGV8</accession>
<dbReference type="PANTHER" id="PTHR47027:SF26">
    <property type="entry name" value="REVERSE TRANSCRIPTASE DOMAIN-CONTAINING PROTEIN"/>
    <property type="match status" value="1"/>
</dbReference>
<keyword evidence="2" id="KW-1185">Reference proteome</keyword>
<reference evidence="1 2" key="1">
    <citation type="journal article" date="2021" name="Sci. Rep.">
        <title>Chromosome anchoring in Senegalese sole (Solea senegalensis) reveals sex-associated markers and genome rearrangements in flatfish.</title>
        <authorList>
            <person name="Guerrero-Cozar I."/>
            <person name="Gomez-Garrido J."/>
            <person name="Berbel C."/>
            <person name="Martinez-Blanch J.F."/>
            <person name="Alioto T."/>
            <person name="Claros M.G."/>
            <person name="Gagnaire P.A."/>
            <person name="Manchado M."/>
        </authorList>
    </citation>
    <scope>NUCLEOTIDE SEQUENCE [LARGE SCALE GENOMIC DNA]</scope>
    <source>
        <strain evidence="1">Sse05_10M</strain>
    </source>
</reference>
<evidence type="ECO:0000313" key="2">
    <source>
        <dbReference type="Proteomes" id="UP000693946"/>
    </source>
</evidence>
<proteinExistence type="predicted"/>
<sequence>MEQLTSNEELQASMDLSSLAYHNFDLTISTKKAEVLYQPAPGKPCTEPIISVSNQKLSATDMFSYLGSTLSRAMHIDEEINIRIAKASAAFGRLRDSVSVSKKWHPTGEKNSRSTKLWLYQLFCMGVRPGQSTSVMPGS</sequence>
<protein>
    <submittedName>
        <fullName evidence="1">Uncharacterized protein</fullName>
    </submittedName>
</protein>
<dbReference type="PANTHER" id="PTHR47027">
    <property type="entry name" value="REVERSE TRANSCRIPTASE DOMAIN-CONTAINING PROTEIN"/>
    <property type="match status" value="1"/>
</dbReference>